<dbReference type="AlphaFoldDB" id="A0A0G4F8T6"/>
<accession>A0A0G4F8T6</accession>
<dbReference type="PhylomeDB" id="A0A0G4F8T6"/>
<evidence type="ECO:0000313" key="2">
    <source>
        <dbReference type="Proteomes" id="UP000041254"/>
    </source>
</evidence>
<name>A0A0G4F8T6_VITBC</name>
<dbReference type="VEuPathDB" id="CryptoDB:Vbra_21265"/>
<protein>
    <submittedName>
        <fullName evidence="1">Uncharacterized protein</fullName>
    </submittedName>
</protein>
<dbReference type="InParanoid" id="A0A0G4F8T6"/>
<dbReference type="EMBL" id="CDMY01000394">
    <property type="protein sequence ID" value="CEM09163.1"/>
    <property type="molecule type" value="Genomic_DNA"/>
</dbReference>
<proteinExistence type="predicted"/>
<keyword evidence="2" id="KW-1185">Reference proteome</keyword>
<gene>
    <name evidence="1" type="ORF">Vbra_21265</name>
</gene>
<evidence type="ECO:0000313" key="1">
    <source>
        <dbReference type="EMBL" id="CEM09163.1"/>
    </source>
</evidence>
<dbReference type="Proteomes" id="UP000041254">
    <property type="component" value="Unassembled WGS sequence"/>
</dbReference>
<sequence>MAEQGRWYTCERHYNTYLSKVPVADGKKVDDFLPGSVPPATRARRVFWCSPRPTCTATRSTAWASCALFGLRTAAIVITVPYDFTDQELQHILANLLAAHPLQPGDDLLEHAIETCRTYRLRMGLGRLKLSDTTLMVEELMGYT</sequence>
<reference evidence="1 2" key="1">
    <citation type="submission" date="2014-11" db="EMBL/GenBank/DDBJ databases">
        <authorList>
            <person name="Zhu J."/>
            <person name="Qi W."/>
            <person name="Song R."/>
        </authorList>
    </citation>
    <scope>NUCLEOTIDE SEQUENCE [LARGE SCALE GENOMIC DNA]</scope>
</reference>
<organism evidence="1 2">
    <name type="scientific">Vitrella brassicaformis (strain CCMP3155)</name>
    <dbReference type="NCBI Taxonomy" id="1169540"/>
    <lineage>
        <taxon>Eukaryota</taxon>
        <taxon>Sar</taxon>
        <taxon>Alveolata</taxon>
        <taxon>Colpodellida</taxon>
        <taxon>Vitrellaceae</taxon>
        <taxon>Vitrella</taxon>
    </lineage>
</organism>